<evidence type="ECO:0000259" key="1">
    <source>
        <dbReference type="Pfam" id="PF10545"/>
    </source>
</evidence>
<dbReference type="Pfam" id="PF10545">
    <property type="entry name" value="MADF_DNA_bdg"/>
    <property type="match status" value="1"/>
</dbReference>
<dbReference type="STRING" id="456900.A0A151IQR9"/>
<evidence type="ECO:0000313" key="3">
    <source>
        <dbReference type="Proteomes" id="UP000078542"/>
    </source>
</evidence>
<keyword evidence="3" id="KW-1185">Reference proteome</keyword>
<dbReference type="Proteomes" id="UP000078542">
    <property type="component" value="Unassembled WGS sequence"/>
</dbReference>
<dbReference type="EMBL" id="KQ976774">
    <property type="protein sequence ID" value="KYN08440.1"/>
    <property type="molecule type" value="Genomic_DNA"/>
</dbReference>
<accession>A0A151IQR9</accession>
<organism evidence="2 3">
    <name type="scientific">Cyphomyrmex costatus</name>
    <dbReference type="NCBI Taxonomy" id="456900"/>
    <lineage>
        <taxon>Eukaryota</taxon>
        <taxon>Metazoa</taxon>
        <taxon>Ecdysozoa</taxon>
        <taxon>Arthropoda</taxon>
        <taxon>Hexapoda</taxon>
        <taxon>Insecta</taxon>
        <taxon>Pterygota</taxon>
        <taxon>Neoptera</taxon>
        <taxon>Endopterygota</taxon>
        <taxon>Hymenoptera</taxon>
        <taxon>Apocrita</taxon>
        <taxon>Aculeata</taxon>
        <taxon>Formicoidea</taxon>
        <taxon>Formicidae</taxon>
        <taxon>Myrmicinae</taxon>
        <taxon>Cyphomyrmex</taxon>
    </lineage>
</organism>
<reference evidence="2 3" key="1">
    <citation type="submission" date="2016-03" db="EMBL/GenBank/DDBJ databases">
        <title>Cyphomyrmex costatus WGS genome.</title>
        <authorList>
            <person name="Nygaard S."/>
            <person name="Hu H."/>
            <person name="Boomsma J."/>
            <person name="Zhang G."/>
        </authorList>
    </citation>
    <scope>NUCLEOTIDE SEQUENCE [LARGE SCALE GENOMIC DNA]</scope>
    <source>
        <strain evidence="2">MS0001</strain>
        <tissue evidence="2">Whole body</tissue>
    </source>
</reference>
<name>A0A151IQR9_9HYME</name>
<dbReference type="InterPro" id="IPR006578">
    <property type="entry name" value="MADF-dom"/>
</dbReference>
<gene>
    <name evidence="2" type="ORF">ALC62_00572</name>
</gene>
<evidence type="ECO:0000313" key="2">
    <source>
        <dbReference type="EMBL" id="KYN08440.1"/>
    </source>
</evidence>
<sequence>MKSRWSYLRDCYSKARKKMKKLITVGVRSGSGAEAGHPQKSPFRFYSRMQFLDEAAQEMPCVIT</sequence>
<dbReference type="AlphaFoldDB" id="A0A151IQR9"/>
<protein>
    <recommendedName>
        <fullName evidence="1">MADF domain-containing protein</fullName>
    </recommendedName>
</protein>
<feature type="domain" description="MADF" evidence="1">
    <location>
        <begin position="2"/>
        <end position="52"/>
    </location>
</feature>
<proteinExistence type="predicted"/>